<dbReference type="Pfam" id="PF02453">
    <property type="entry name" value="Reticulon"/>
    <property type="match status" value="1"/>
</dbReference>
<evidence type="ECO:0000256" key="2">
    <source>
        <dbReference type="ARBA" id="ARBA00022692"/>
    </source>
</evidence>
<keyword evidence="3 6" id="KW-0256">Endoplasmic reticulum</keyword>
<evidence type="ECO:0000256" key="5">
    <source>
        <dbReference type="ARBA" id="ARBA00023136"/>
    </source>
</evidence>
<gene>
    <name evidence="8" type="ORF">KFK09_022965</name>
</gene>
<keyword evidence="4 6" id="KW-1133">Transmembrane helix</keyword>
<organism evidence="8 9">
    <name type="scientific">Dendrobium nobile</name>
    <name type="common">Orchid</name>
    <dbReference type="NCBI Taxonomy" id="94219"/>
    <lineage>
        <taxon>Eukaryota</taxon>
        <taxon>Viridiplantae</taxon>
        <taxon>Streptophyta</taxon>
        <taxon>Embryophyta</taxon>
        <taxon>Tracheophyta</taxon>
        <taxon>Spermatophyta</taxon>
        <taxon>Magnoliopsida</taxon>
        <taxon>Liliopsida</taxon>
        <taxon>Asparagales</taxon>
        <taxon>Orchidaceae</taxon>
        <taxon>Epidendroideae</taxon>
        <taxon>Malaxideae</taxon>
        <taxon>Dendrobiinae</taxon>
        <taxon>Dendrobium</taxon>
    </lineage>
</organism>
<comment type="caution">
    <text evidence="8">The sequence shown here is derived from an EMBL/GenBank/DDBJ whole genome shotgun (WGS) entry which is preliminary data.</text>
</comment>
<keyword evidence="2 6" id="KW-0812">Transmembrane</keyword>
<evidence type="ECO:0000313" key="8">
    <source>
        <dbReference type="EMBL" id="KAI0496644.1"/>
    </source>
</evidence>
<evidence type="ECO:0000256" key="3">
    <source>
        <dbReference type="ARBA" id="ARBA00022824"/>
    </source>
</evidence>
<feature type="domain" description="Reticulon" evidence="7">
    <location>
        <begin position="43"/>
        <end position="228"/>
    </location>
</feature>
<name>A0A8T3AKS8_DENNO</name>
<comment type="subcellular location">
    <subcellularLocation>
        <location evidence="1 6">Endoplasmic reticulum membrane</location>
        <topology evidence="1 6">Multi-pass membrane protein</topology>
    </subcellularLocation>
</comment>
<reference evidence="8" key="1">
    <citation type="journal article" date="2022" name="Front. Genet.">
        <title>Chromosome-Scale Assembly of the Dendrobium nobile Genome Provides Insights Into the Molecular Mechanism of the Biosynthesis of the Medicinal Active Ingredient of Dendrobium.</title>
        <authorList>
            <person name="Xu Q."/>
            <person name="Niu S.-C."/>
            <person name="Li K.-L."/>
            <person name="Zheng P.-J."/>
            <person name="Zhang X.-J."/>
            <person name="Jia Y."/>
            <person name="Liu Y."/>
            <person name="Niu Y.-X."/>
            <person name="Yu L.-H."/>
            <person name="Chen D.-F."/>
            <person name="Zhang G.-Q."/>
        </authorList>
    </citation>
    <scope>NUCLEOTIDE SEQUENCE</scope>
    <source>
        <tissue evidence="8">Leaf</tissue>
    </source>
</reference>
<evidence type="ECO:0000313" key="9">
    <source>
        <dbReference type="Proteomes" id="UP000829196"/>
    </source>
</evidence>
<keyword evidence="5 6" id="KW-0472">Membrane</keyword>
<dbReference type="EMBL" id="JAGYWB010000016">
    <property type="protein sequence ID" value="KAI0496644.1"/>
    <property type="molecule type" value="Genomic_DNA"/>
</dbReference>
<dbReference type="AlphaFoldDB" id="A0A8T3AKS8"/>
<sequence length="229" mass="25892">MPLRFISSDSDTEEKPAVTAAATTTRLFGRQRTLHELFGGGKVADVVLWRKKHLSAAILGGVSVIWFLLEVVEYNFLTLLSHISITAMLLLFIWSYGVALLDKSPPRLTEIILAENDFREFAQVLHAKLSSFLSMLEEVTMGKNLRLFFLAIASLWIISILGSSCSSLNLLYFGYLCIQILPVLYENYEGEVDHLVTEGSRSLRKLYRKFDSKVLNKIPRGPVKDKKHI</sequence>
<proteinExistence type="predicted"/>
<dbReference type="Proteomes" id="UP000829196">
    <property type="component" value="Unassembled WGS sequence"/>
</dbReference>
<dbReference type="PANTHER" id="PTHR10994:SF85">
    <property type="entry name" value="RETICULON-LIKE PROTEIN B9"/>
    <property type="match status" value="1"/>
</dbReference>
<dbReference type="OrthoDB" id="567788at2759"/>
<dbReference type="InterPro" id="IPR045064">
    <property type="entry name" value="Reticulon-like"/>
</dbReference>
<evidence type="ECO:0000256" key="1">
    <source>
        <dbReference type="ARBA" id="ARBA00004477"/>
    </source>
</evidence>
<evidence type="ECO:0000259" key="7">
    <source>
        <dbReference type="PROSITE" id="PS50845"/>
    </source>
</evidence>
<dbReference type="PANTHER" id="PTHR10994">
    <property type="entry name" value="RETICULON"/>
    <property type="match status" value="1"/>
</dbReference>
<dbReference type="GO" id="GO:0009617">
    <property type="term" value="P:response to bacterium"/>
    <property type="evidence" value="ECO:0007669"/>
    <property type="project" value="InterPro"/>
</dbReference>
<feature type="transmembrane region" description="Helical" evidence="6">
    <location>
        <begin position="147"/>
        <end position="175"/>
    </location>
</feature>
<dbReference type="PROSITE" id="PS50845">
    <property type="entry name" value="RETICULON"/>
    <property type="match status" value="1"/>
</dbReference>
<evidence type="ECO:0000256" key="6">
    <source>
        <dbReference type="RuleBase" id="RU363132"/>
    </source>
</evidence>
<feature type="transmembrane region" description="Helical" evidence="6">
    <location>
        <begin position="83"/>
        <end position="101"/>
    </location>
</feature>
<feature type="transmembrane region" description="Helical" evidence="6">
    <location>
        <begin position="56"/>
        <end position="77"/>
    </location>
</feature>
<accession>A0A8T3AKS8</accession>
<dbReference type="InterPro" id="IPR003388">
    <property type="entry name" value="Reticulon"/>
</dbReference>
<dbReference type="GO" id="GO:0005789">
    <property type="term" value="C:endoplasmic reticulum membrane"/>
    <property type="evidence" value="ECO:0007669"/>
    <property type="project" value="UniProtKB-SubCell"/>
</dbReference>
<keyword evidence="9" id="KW-1185">Reference proteome</keyword>
<protein>
    <recommendedName>
        <fullName evidence="6">Reticulon-like protein</fullName>
    </recommendedName>
</protein>
<evidence type="ECO:0000256" key="4">
    <source>
        <dbReference type="ARBA" id="ARBA00022989"/>
    </source>
</evidence>